<dbReference type="RefSeq" id="XP_002670782.1">
    <property type="nucleotide sequence ID" value="XM_002670736.1"/>
</dbReference>
<evidence type="ECO:0000256" key="1">
    <source>
        <dbReference type="SAM" id="Coils"/>
    </source>
</evidence>
<name>D2VYY5_NAEGR</name>
<gene>
    <name evidence="2" type="ORF">NAEGRDRAFT_74288</name>
</gene>
<proteinExistence type="predicted"/>
<reference evidence="2 3" key="1">
    <citation type="journal article" date="2010" name="Cell">
        <title>The genome of Naegleria gruberi illuminates early eukaryotic versatility.</title>
        <authorList>
            <person name="Fritz-Laylin L.K."/>
            <person name="Prochnik S.E."/>
            <person name="Ginger M.L."/>
            <person name="Dacks J.B."/>
            <person name="Carpenter M.L."/>
            <person name="Field M.C."/>
            <person name="Kuo A."/>
            <person name="Paredez A."/>
            <person name="Chapman J."/>
            <person name="Pham J."/>
            <person name="Shu S."/>
            <person name="Neupane R."/>
            <person name="Cipriano M."/>
            <person name="Mancuso J."/>
            <person name="Tu H."/>
            <person name="Salamov A."/>
            <person name="Lindquist E."/>
            <person name="Shapiro H."/>
            <person name="Lucas S."/>
            <person name="Grigoriev I.V."/>
            <person name="Cande W.Z."/>
            <person name="Fulton C."/>
            <person name="Rokhsar D.S."/>
            <person name="Dawson S.C."/>
        </authorList>
    </citation>
    <scope>NUCLEOTIDE SEQUENCE [LARGE SCALE GENOMIC DNA]</scope>
    <source>
        <strain evidence="2 3">NEG-M</strain>
    </source>
</reference>
<keyword evidence="1" id="KW-0175">Coiled coil</keyword>
<dbReference type="EMBL" id="GG738912">
    <property type="protein sequence ID" value="EFC38038.1"/>
    <property type="molecule type" value="Genomic_DNA"/>
</dbReference>
<dbReference type="InParanoid" id="D2VYY5"/>
<dbReference type="AlphaFoldDB" id="D2VYY5"/>
<organism evidence="3">
    <name type="scientific">Naegleria gruberi</name>
    <name type="common">Amoeba</name>
    <dbReference type="NCBI Taxonomy" id="5762"/>
    <lineage>
        <taxon>Eukaryota</taxon>
        <taxon>Discoba</taxon>
        <taxon>Heterolobosea</taxon>
        <taxon>Tetramitia</taxon>
        <taxon>Eutetramitia</taxon>
        <taxon>Vahlkampfiidae</taxon>
        <taxon>Naegleria</taxon>
    </lineage>
</organism>
<dbReference type="OMA" id="NTHFRRR"/>
<evidence type="ECO:0000313" key="3">
    <source>
        <dbReference type="Proteomes" id="UP000006671"/>
    </source>
</evidence>
<feature type="coiled-coil region" evidence="1">
    <location>
        <begin position="219"/>
        <end position="246"/>
    </location>
</feature>
<evidence type="ECO:0000313" key="2">
    <source>
        <dbReference type="EMBL" id="EFC38038.1"/>
    </source>
</evidence>
<dbReference type="OrthoDB" id="10287458at2759"/>
<dbReference type="KEGG" id="ngr:NAEGRDRAFT_74288"/>
<accession>D2VYY5</accession>
<dbReference type="Proteomes" id="UP000006671">
    <property type="component" value="Unassembled WGS sequence"/>
</dbReference>
<sequence length="647" mass="76514">MHDAYIQRDYKYANKVFNFFPSDKLIHPIKAKLEALYLEPLRRYEQLKNNVDRAFEIKDIEDVRRQLERESGYKDCIVEGLIYARTKLVQLTSEKQVIDQIMKLLKKHGEEVDAMTILPSSLGDSTFISLEKTRQREKKEKIVSTLLSHPKLFYRSSVCFSLNVWFNVVETFFGILSNSRSRDLISLIDSLENQKDQQLEMLENGSFKKWFRILEIASKDQLTANLERFTEKLKSLNDEIASIHQEMKSISVDLQSKFELKQNVDTFASKKLETVQKKRIQKRKEITDMEFFLDNHLFLYLEKSHKEFGIDVFGWIIPTIYKHIHNYLKTVMVFCQQYEQKHEPSITKYIINRNMNGLLEYLEDNKFEILDNDLEVYRSIHQELSSSTPNFLYLATLFTDEQKKGYSKEISQAQRAEKARILNTRPSVVTPEDFEEEEEELDVELQWGGDEDIEPVFDYESIPYDQILESIRAEMKEIHSLVNLKDENMRDEKTSSSLIGQLMRKRLIPTIMSLFLEDMKSEYNIWSFIEKLAKNDEELSEIVKTTNTHFRRRTTRLSSIAPDRIPRMKFRYFLTSYITNSHSLTAMTRIVSSPSLSETHKPTYLLHNKTNQGEFVKYLAFFKTFPIKLNMEIPYLEYDPKYQDDSP</sequence>
<protein>
    <submittedName>
        <fullName evidence="2">Predicted protein</fullName>
    </submittedName>
</protein>
<dbReference type="GeneID" id="8857927"/>
<keyword evidence="3" id="KW-1185">Reference proteome</keyword>
<dbReference type="VEuPathDB" id="AmoebaDB:NAEGRDRAFT_74288"/>